<keyword evidence="3" id="KW-1185">Reference proteome</keyword>
<keyword evidence="1" id="KW-0732">Signal</keyword>
<dbReference type="Proteomes" id="UP000197153">
    <property type="component" value="Chromosome 1"/>
</dbReference>
<evidence type="ECO:0000313" key="2">
    <source>
        <dbReference type="EMBL" id="ASG20532.1"/>
    </source>
</evidence>
<feature type="chain" id="PRO_5012874062" description="DUF2147 domain-containing protein" evidence="1">
    <location>
        <begin position="20"/>
        <end position="138"/>
    </location>
</feature>
<name>A0A248JP73_9PROT</name>
<accession>A0A248JP73</accession>
<sequence>MRALTVLSLLSTGATTAWADDRFLGKWTDSAPKNDPMGPLDITSDKISVGKVTYEVTQAGPFGEGVLYTVNGLNRKTDPNGCGPTKKLSHIIVRPKPTISNATYSAIVVTFYAAPDAPKPDTLNEMAVCGEHPFGRKE</sequence>
<organism evidence="2 3">
    <name type="scientific">Nitrospirillum viridazoti CBAmc</name>
    <dbReference type="NCBI Taxonomy" id="1441467"/>
    <lineage>
        <taxon>Bacteria</taxon>
        <taxon>Pseudomonadati</taxon>
        <taxon>Pseudomonadota</taxon>
        <taxon>Alphaproteobacteria</taxon>
        <taxon>Rhodospirillales</taxon>
        <taxon>Azospirillaceae</taxon>
        <taxon>Nitrospirillum</taxon>
        <taxon>Nitrospirillum viridazoti</taxon>
    </lineage>
</organism>
<proteinExistence type="predicted"/>
<gene>
    <name evidence="2" type="ORF">Y958_06685</name>
</gene>
<evidence type="ECO:0008006" key="4">
    <source>
        <dbReference type="Google" id="ProtNLM"/>
    </source>
</evidence>
<reference evidence="2 3" key="1">
    <citation type="submission" date="2017-06" db="EMBL/GenBank/DDBJ databases">
        <title>Complete genome sequence of Nitrospirillum amazonense strain CBAmC, an endophytic nitrogen-fixing and plant growth-promoting bacterium, isolated from sugarcane.</title>
        <authorList>
            <person name="Schwab S."/>
            <person name="dos Santos Teixeira K.R."/>
            <person name="Simoes Araujo J.L."/>
            <person name="Soares Vidal M."/>
            <person name="Borges de Freitas H.R."/>
            <person name="Rivello Crivelaro A.L."/>
            <person name="Bueno de Camargo Nunes A."/>
            <person name="dos Santos C.M."/>
            <person name="Palmeira da Silva Rosa D."/>
            <person name="da Silva Padilha D."/>
            <person name="da Silva E."/>
            <person name="Araujo Terra L."/>
            <person name="Soares Mendes V."/>
            <person name="Farinelli L."/>
            <person name="Magalhaes Cruz L."/>
            <person name="Baldani J.I."/>
        </authorList>
    </citation>
    <scope>NUCLEOTIDE SEQUENCE [LARGE SCALE GENOMIC DNA]</scope>
    <source>
        <strain evidence="2 3">CBAmC</strain>
    </source>
</reference>
<protein>
    <recommendedName>
        <fullName evidence="4">DUF2147 domain-containing protein</fullName>
    </recommendedName>
</protein>
<dbReference type="AlphaFoldDB" id="A0A248JP73"/>
<dbReference type="EMBL" id="CP022110">
    <property type="protein sequence ID" value="ASG20532.1"/>
    <property type="molecule type" value="Genomic_DNA"/>
</dbReference>
<evidence type="ECO:0000313" key="3">
    <source>
        <dbReference type="Proteomes" id="UP000197153"/>
    </source>
</evidence>
<feature type="signal peptide" evidence="1">
    <location>
        <begin position="1"/>
        <end position="19"/>
    </location>
</feature>
<dbReference type="KEGG" id="nao:Y958_06685"/>
<evidence type="ECO:0000256" key="1">
    <source>
        <dbReference type="SAM" id="SignalP"/>
    </source>
</evidence>